<feature type="signal peptide" evidence="1">
    <location>
        <begin position="1"/>
        <end position="28"/>
    </location>
</feature>
<accession>A0A4Q7M764</accession>
<proteinExistence type="predicted"/>
<evidence type="ECO:0000313" key="3">
    <source>
        <dbReference type="Proteomes" id="UP000293852"/>
    </source>
</evidence>
<organism evidence="2 3">
    <name type="scientific">Xylanimonas ulmi</name>
    <dbReference type="NCBI Taxonomy" id="228973"/>
    <lineage>
        <taxon>Bacteria</taxon>
        <taxon>Bacillati</taxon>
        <taxon>Actinomycetota</taxon>
        <taxon>Actinomycetes</taxon>
        <taxon>Micrococcales</taxon>
        <taxon>Promicromonosporaceae</taxon>
        <taxon>Xylanimonas</taxon>
    </lineage>
</organism>
<evidence type="ECO:0000256" key="1">
    <source>
        <dbReference type="SAM" id="SignalP"/>
    </source>
</evidence>
<protein>
    <recommendedName>
        <fullName evidence="4">Lipoprotein</fullName>
    </recommendedName>
</protein>
<reference evidence="2 3" key="1">
    <citation type="submission" date="2019-02" db="EMBL/GenBank/DDBJ databases">
        <title>Sequencing the genomes of 1000 actinobacteria strains.</title>
        <authorList>
            <person name="Klenk H.-P."/>
        </authorList>
    </citation>
    <scope>NUCLEOTIDE SEQUENCE [LARGE SCALE GENOMIC DNA]</scope>
    <source>
        <strain evidence="2 3">DSM 16932</strain>
    </source>
</reference>
<gene>
    <name evidence="2" type="ORF">EV386_2814</name>
</gene>
<dbReference type="RefSeq" id="WP_130415954.1">
    <property type="nucleotide sequence ID" value="NZ_SGWX01000001.1"/>
</dbReference>
<dbReference type="Proteomes" id="UP000293852">
    <property type="component" value="Unassembled WGS sequence"/>
</dbReference>
<dbReference type="EMBL" id="SGWX01000001">
    <property type="protein sequence ID" value="RZS62478.1"/>
    <property type="molecule type" value="Genomic_DNA"/>
</dbReference>
<comment type="caution">
    <text evidence="2">The sequence shown here is derived from an EMBL/GenBank/DDBJ whole genome shotgun (WGS) entry which is preliminary data.</text>
</comment>
<feature type="chain" id="PRO_5039531774" description="Lipoprotein" evidence="1">
    <location>
        <begin position="29"/>
        <end position="190"/>
    </location>
</feature>
<sequence length="190" mass="20005">MGRSGTARWVIGAAVLCAVVAGCAPGGADGPAAAQAAASDVPFDPETLRPGDRIPAGQAYLARAAGKPVFTTANTDPGVVVVFSPDEPLPQAIKDEIASETDPMKRLGIVYPLSKAGMRMIVLSRARFSTGLTYSFMITDPDPLDAGMGWTADYNPITVQGIGFMTHEEAMAFIEPWLEGYPGQFLDLTQ</sequence>
<name>A0A4Q7M764_9MICO</name>
<evidence type="ECO:0008006" key="4">
    <source>
        <dbReference type="Google" id="ProtNLM"/>
    </source>
</evidence>
<keyword evidence="1" id="KW-0732">Signal</keyword>
<evidence type="ECO:0000313" key="2">
    <source>
        <dbReference type="EMBL" id="RZS62478.1"/>
    </source>
</evidence>
<keyword evidence="3" id="KW-1185">Reference proteome</keyword>
<dbReference type="AlphaFoldDB" id="A0A4Q7M764"/>
<dbReference type="PROSITE" id="PS51257">
    <property type="entry name" value="PROKAR_LIPOPROTEIN"/>
    <property type="match status" value="1"/>
</dbReference>